<feature type="region of interest" description="Disordered" evidence="1">
    <location>
        <begin position="1"/>
        <end position="42"/>
    </location>
</feature>
<evidence type="ECO:0000256" key="1">
    <source>
        <dbReference type="SAM" id="MobiDB-lite"/>
    </source>
</evidence>
<feature type="compositionally biased region" description="Low complexity" evidence="1">
    <location>
        <begin position="1"/>
        <end position="18"/>
    </location>
</feature>
<name>A0AA39UZ62_9AGAR</name>
<organism evidence="2 3">
    <name type="scientific">Armillaria luteobubalina</name>
    <dbReference type="NCBI Taxonomy" id="153913"/>
    <lineage>
        <taxon>Eukaryota</taxon>
        <taxon>Fungi</taxon>
        <taxon>Dikarya</taxon>
        <taxon>Basidiomycota</taxon>
        <taxon>Agaricomycotina</taxon>
        <taxon>Agaricomycetes</taxon>
        <taxon>Agaricomycetidae</taxon>
        <taxon>Agaricales</taxon>
        <taxon>Marasmiineae</taxon>
        <taxon>Physalacriaceae</taxon>
        <taxon>Armillaria</taxon>
    </lineage>
</organism>
<accession>A0AA39UZ62</accession>
<gene>
    <name evidence="2" type="ORF">EDD18DRAFT_1345072</name>
</gene>
<protein>
    <submittedName>
        <fullName evidence="2">Uncharacterized protein</fullName>
    </submittedName>
</protein>
<keyword evidence="3" id="KW-1185">Reference proteome</keyword>
<dbReference type="Proteomes" id="UP001175228">
    <property type="component" value="Unassembled WGS sequence"/>
</dbReference>
<evidence type="ECO:0000313" key="2">
    <source>
        <dbReference type="EMBL" id="KAK0504194.1"/>
    </source>
</evidence>
<proteinExistence type="predicted"/>
<dbReference type="AlphaFoldDB" id="A0AA39UZ62"/>
<evidence type="ECO:0000313" key="3">
    <source>
        <dbReference type="Proteomes" id="UP001175228"/>
    </source>
</evidence>
<reference evidence="2" key="1">
    <citation type="submission" date="2023-06" db="EMBL/GenBank/DDBJ databases">
        <authorList>
            <consortium name="Lawrence Berkeley National Laboratory"/>
            <person name="Ahrendt S."/>
            <person name="Sahu N."/>
            <person name="Indic B."/>
            <person name="Wong-Bajracharya J."/>
            <person name="Merenyi Z."/>
            <person name="Ke H.-M."/>
            <person name="Monk M."/>
            <person name="Kocsube S."/>
            <person name="Drula E."/>
            <person name="Lipzen A."/>
            <person name="Balint B."/>
            <person name="Henrissat B."/>
            <person name="Andreopoulos B."/>
            <person name="Martin F.M."/>
            <person name="Harder C.B."/>
            <person name="Rigling D."/>
            <person name="Ford K.L."/>
            <person name="Foster G.D."/>
            <person name="Pangilinan J."/>
            <person name="Papanicolaou A."/>
            <person name="Barry K."/>
            <person name="LaButti K."/>
            <person name="Viragh M."/>
            <person name="Koriabine M."/>
            <person name="Yan M."/>
            <person name="Riley R."/>
            <person name="Champramary S."/>
            <person name="Plett K.L."/>
            <person name="Tsai I.J."/>
            <person name="Slot J."/>
            <person name="Sipos G."/>
            <person name="Plett J."/>
            <person name="Nagy L.G."/>
            <person name="Grigoriev I.V."/>
        </authorList>
    </citation>
    <scope>NUCLEOTIDE SEQUENCE</scope>
    <source>
        <strain evidence="2">HWK02</strain>
    </source>
</reference>
<sequence>MSASPSPSVPPSTSGAPVRNQRSKTRASGPLDKGSLQRSKTKNLQLMRDKFADLCGRYAPLTIPAWVGVNAKIDKDSERSQQREAQTRCIQSRHDAAGEKKNYNVQMGYAFPDPGLFVYASATRQSIYFHQWEHFRDALIYRVASSTSNATPVR</sequence>
<comment type="caution">
    <text evidence="2">The sequence shown here is derived from an EMBL/GenBank/DDBJ whole genome shotgun (WGS) entry which is preliminary data.</text>
</comment>
<dbReference type="EMBL" id="JAUEPU010000003">
    <property type="protein sequence ID" value="KAK0504194.1"/>
    <property type="molecule type" value="Genomic_DNA"/>
</dbReference>